<evidence type="ECO:0000256" key="2">
    <source>
        <dbReference type="SAM" id="Phobius"/>
    </source>
</evidence>
<sequence>MALRGLLTLVRILGALALGFLLFAWFRLDGPGNGAHARDEQLAAASADGIPATARGATEAPFAPAMRSAIPAPLPVTPTQATLARWIGARYGVAPEAIAPLVAEADSLSRAYRLSPNLVIAVMAIESNFHPYVQSQAGAQGLMQVMPKIHSQRYQKFGGAAAYLDPVVSLRVGAEILRDCIRLKDGSEAEGLRFYFGGGPASDTYIDKVRAEQHKLNLVARGAHVPTAD</sequence>
<evidence type="ECO:0000259" key="3">
    <source>
        <dbReference type="Pfam" id="PF01464"/>
    </source>
</evidence>
<dbReference type="CDD" id="cd00254">
    <property type="entry name" value="LT-like"/>
    <property type="match status" value="1"/>
</dbReference>
<feature type="transmembrane region" description="Helical" evidence="2">
    <location>
        <begin position="6"/>
        <end position="28"/>
    </location>
</feature>
<keyword evidence="2" id="KW-1133">Transmembrane helix</keyword>
<evidence type="ECO:0000313" key="4">
    <source>
        <dbReference type="EMBL" id="WUR10977.1"/>
    </source>
</evidence>
<comment type="similarity">
    <text evidence="1">Belongs to the transglycosylase Slt family.</text>
</comment>
<keyword evidence="4" id="KW-0456">Lyase</keyword>
<dbReference type="SUPFAM" id="SSF53955">
    <property type="entry name" value="Lysozyme-like"/>
    <property type="match status" value="1"/>
</dbReference>
<dbReference type="PANTHER" id="PTHR37423">
    <property type="entry name" value="SOLUBLE LYTIC MUREIN TRANSGLYCOSYLASE-RELATED"/>
    <property type="match status" value="1"/>
</dbReference>
<evidence type="ECO:0000256" key="1">
    <source>
        <dbReference type="ARBA" id="ARBA00007734"/>
    </source>
</evidence>
<gene>
    <name evidence="4" type="ORF">E7V67_014730</name>
</gene>
<dbReference type="InterPro" id="IPR023346">
    <property type="entry name" value="Lysozyme-like_dom_sf"/>
</dbReference>
<dbReference type="PANTHER" id="PTHR37423:SF2">
    <property type="entry name" value="MEMBRANE-BOUND LYTIC MUREIN TRANSGLYCOSYLASE C"/>
    <property type="match status" value="1"/>
</dbReference>
<proteinExistence type="inferred from homology"/>
<accession>A0ABZ1UDN9</accession>
<reference evidence="4 5" key="1">
    <citation type="journal article" date="2019" name="Int. J. Syst. Evol. Microbiol.">
        <title>The Draft Whole-Genome Sequence of the Antibiotic Producer Empedobacter haloabium ATCC 31962 Provides Indications for Its Taxonomic Reclassification.</title>
        <authorList>
            <person name="Miess H."/>
            <person name="Arlt P."/>
            <person name="Apel A.K."/>
            <person name="Weber T."/>
            <person name="Nieselt K."/>
            <person name="Hanssen F."/>
            <person name="Czemmel S."/>
            <person name="Nahnsen S."/>
            <person name="Gross H."/>
        </authorList>
    </citation>
    <scope>NUCLEOTIDE SEQUENCE [LARGE SCALE GENOMIC DNA]</scope>
    <source>
        <strain evidence="4 5">ATCC 31962</strain>
    </source>
</reference>
<keyword evidence="2" id="KW-0472">Membrane</keyword>
<organism evidence="4 5">
    <name type="scientific">[Empedobacter] haloabium</name>
    <dbReference type="NCBI Taxonomy" id="592317"/>
    <lineage>
        <taxon>Bacteria</taxon>
        <taxon>Pseudomonadati</taxon>
        <taxon>Pseudomonadota</taxon>
        <taxon>Betaproteobacteria</taxon>
        <taxon>Burkholderiales</taxon>
        <taxon>Oxalobacteraceae</taxon>
        <taxon>Telluria group</taxon>
        <taxon>Telluria group incertae sedis</taxon>
    </lineage>
</organism>
<feature type="domain" description="Transglycosylase SLT" evidence="3">
    <location>
        <begin position="109"/>
        <end position="210"/>
    </location>
</feature>
<dbReference type="EMBL" id="CP136508">
    <property type="protein sequence ID" value="WUR10977.1"/>
    <property type="molecule type" value="Genomic_DNA"/>
</dbReference>
<dbReference type="Proteomes" id="UP000321323">
    <property type="component" value="Chromosome"/>
</dbReference>
<dbReference type="EC" id="4.2.2.n1" evidence="4"/>
<protein>
    <submittedName>
        <fullName evidence="4">Lytic transglycosylase domain-containing protein</fullName>
        <ecNumber evidence="4">4.2.2.n1</ecNumber>
    </submittedName>
</protein>
<name>A0ABZ1UDN9_9BURK</name>
<dbReference type="Pfam" id="PF01464">
    <property type="entry name" value="SLT"/>
    <property type="match status" value="1"/>
</dbReference>
<dbReference type="InterPro" id="IPR008258">
    <property type="entry name" value="Transglycosylase_SLT_dom_1"/>
</dbReference>
<dbReference type="Gene3D" id="1.10.530.10">
    <property type="match status" value="1"/>
</dbReference>
<keyword evidence="5" id="KW-1185">Reference proteome</keyword>
<evidence type="ECO:0000313" key="5">
    <source>
        <dbReference type="Proteomes" id="UP000321323"/>
    </source>
</evidence>
<dbReference type="GO" id="GO:0016829">
    <property type="term" value="F:lyase activity"/>
    <property type="evidence" value="ECO:0007669"/>
    <property type="project" value="UniProtKB-KW"/>
</dbReference>
<keyword evidence="2" id="KW-0812">Transmembrane</keyword>